<evidence type="ECO:0000313" key="10">
    <source>
        <dbReference type="Proteomes" id="UP000694232"/>
    </source>
</evidence>
<evidence type="ECO:0000256" key="8">
    <source>
        <dbReference type="RuleBase" id="RU363041"/>
    </source>
</evidence>
<dbReference type="InterPro" id="IPR052017">
    <property type="entry name" value="TSUP"/>
</dbReference>
<feature type="transmembrane region" description="Helical" evidence="8">
    <location>
        <begin position="152"/>
        <end position="181"/>
    </location>
</feature>
<dbReference type="PANTHER" id="PTHR30269:SF0">
    <property type="entry name" value="MEMBRANE TRANSPORTER PROTEIN YFCA-RELATED"/>
    <property type="match status" value="1"/>
</dbReference>
<feature type="transmembrane region" description="Helical" evidence="8">
    <location>
        <begin position="83"/>
        <end position="106"/>
    </location>
</feature>
<dbReference type="InterPro" id="IPR002781">
    <property type="entry name" value="TM_pro_TauE-like"/>
</dbReference>
<keyword evidence="6 8" id="KW-1133">Transmembrane helix</keyword>
<dbReference type="EMBL" id="CP076642">
    <property type="protein sequence ID" value="QXO15865.1"/>
    <property type="molecule type" value="Genomic_DNA"/>
</dbReference>
<evidence type="ECO:0000256" key="3">
    <source>
        <dbReference type="ARBA" id="ARBA00022448"/>
    </source>
</evidence>
<evidence type="ECO:0000256" key="1">
    <source>
        <dbReference type="ARBA" id="ARBA00004651"/>
    </source>
</evidence>
<gene>
    <name evidence="9" type="ORF">KNV97_05535</name>
</gene>
<dbReference type="Pfam" id="PF01925">
    <property type="entry name" value="TauE"/>
    <property type="match status" value="1"/>
</dbReference>
<dbReference type="GO" id="GO:0005886">
    <property type="term" value="C:plasma membrane"/>
    <property type="evidence" value="ECO:0007669"/>
    <property type="project" value="UniProtKB-SubCell"/>
</dbReference>
<keyword evidence="3" id="KW-0813">Transport</keyword>
<organism evidence="9 10">
    <name type="scientific">Vibrio ostreae</name>
    <dbReference type="NCBI Taxonomy" id="2841925"/>
    <lineage>
        <taxon>Bacteria</taxon>
        <taxon>Pseudomonadati</taxon>
        <taxon>Pseudomonadota</taxon>
        <taxon>Gammaproteobacteria</taxon>
        <taxon>Vibrionales</taxon>
        <taxon>Vibrionaceae</taxon>
        <taxon>Vibrio</taxon>
    </lineage>
</organism>
<sequence length="270" mass="28872">MHSEVILSSGELLAHREWVYAFLFAVAIIAGVVDAIAGGGGLITVPALMLAGLPPMVVLGTNRLQAVIGEMTTSLMFIASRQFPLQGMMLGVLFTSIGALSGAVAVSLIDKAALEVLLPVLMVAITLYSILSRRLKATEASEAKWSNRKFMLVAGLLIGFYNGFFGPGTGSLWMLGFVALLGYTLKQATMATKPLNLVGNLISLILFIVLGQLDYQLGLLMAAGQIIGSVVGSKFVMRFGTRLVRPVFISVTVLMTTKLIYENVAAIWWT</sequence>
<evidence type="ECO:0000256" key="7">
    <source>
        <dbReference type="ARBA" id="ARBA00023136"/>
    </source>
</evidence>
<feature type="transmembrane region" description="Helical" evidence="8">
    <location>
        <begin position="18"/>
        <end position="37"/>
    </location>
</feature>
<comment type="subcellular location">
    <subcellularLocation>
        <location evidence="1 8">Cell membrane</location>
        <topology evidence="1 8">Multi-pass membrane protein</topology>
    </subcellularLocation>
</comment>
<evidence type="ECO:0000256" key="4">
    <source>
        <dbReference type="ARBA" id="ARBA00022475"/>
    </source>
</evidence>
<evidence type="ECO:0000256" key="5">
    <source>
        <dbReference type="ARBA" id="ARBA00022692"/>
    </source>
</evidence>
<feature type="transmembrane region" description="Helical" evidence="8">
    <location>
        <begin position="243"/>
        <end position="261"/>
    </location>
</feature>
<dbReference type="PANTHER" id="PTHR30269">
    <property type="entry name" value="TRANSMEMBRANE PROTEIN YFCA"/>
    <property type="match status" value="1"/>
</dbReference>
<keyword evidence="4 8" id="KW-1003">Cell membrane</keyword>
<feature type="transmembrane region" description="Helical" evidence="8">
    <location>
        <begin position="201"/>
        <end position="222"/>
    </location>
</feature>
<evidence type="ECO:0000313" key="9">
    <source>
        <dbReference type="EMBL" id="QXO15865.1"/>
    </source>
</evidence>
<dbReference type="AlphaFoldDB" id="A0A975U645"/>
<evidence type="ECO:0000256" key="2">
    <source>
        <dbReference type="ARBA" id="ARBA00009142"/>
    </source>
</evidence>
<dbReference type="RefSeq" id="WP_218561732.1">
    <property type="nucleotide sequence ID" value="NZ_CP076642.1"/>
</dbReference>
<name>A0A975U645_9VIBR</name>
<protein>
    <recommendedName>
        <fullName evidence="8">Probable membrane transporter protein</fullName>
    </recommendedName>
</protein>
<evidence type="ECO:0000256" key="6">
    <source>
        <dbReference type="ARBA" id="ARBA00022989"/>
    </source>
</evidence>
<reference evidence="9" key="1">
    <citation type="submission" date="2021-06" db="EMBL/GenBank/DDBJ databases">
        <title>Vibrio nov. sp., novel gut bacterium isolated from Yellow Sea oyster.</title>
        <authorList>
            <person name="Muhammad N."/>
            <person name="Nguyen T.H."/>
            <person name="Lee Y.-J."/>
            <person name="Ko J."/>
            <person name="Kim S.-G."/>
        </authorList>
    </citation>
    <scope>NUCLEOTIDE SEQUENCE</scope>
    <source>
        <strain evidence="9">OG9-811</strain>
    </source>
</reference>
<keyword evidence="10" id="KW-1185">Reference proteome</keyword>
<comment type="similarity">
    <text evidence="2 8">Belongs to the 4-toluene sulfonate uptake permease (TSUP) (TC 2.A.102) family.</text>
</comment>
<keyword evidence="5 8" id="KW-0812">Transmembrane</keyword>
<proteinExistence type="inferred from homology"/>
<dbReference type="KEGG" id="vos:KNV97_05535"/>
<keyword evidence="7 8" id="KW-0472">Membrane</keyword>
<feature type="transmembrane region" description="Helical" evidence="8">
    <location>
        <begin position="112"/>
        <end position="131"/>
    </location>
</feature>
<accession>A0A975U645</accession>
<dbReference type="Proteomes" id="UP000694232">
    <property type="component" value="Chromosome 2"/>
</dbReference>